<dbReference type="EMBL" id="MN739253">
    <property type="protein sequence ID" value="QHS95562.1"/>
    <property type="molecule type" value="Genomic_DNA"/>
</dbReference>
<dbReference type="AlphaFoldDB" id="A0A6C0BU40"/>
<evidence type="ECO:0000256" key="1">
    <source>
        <dbReference type="SAM" id="Phobius"/>
    </source>
</evidence>
<feature type="transmembrane region" description="Helical" evidence="1">
    <location>
        <begin position="7"/>
        <end position="30"/>
    </location>
</feature>
<feature type="transmembrane region" description="Helical" evidence="1">
    <location>
        <begin position="129"/>
        <end position="154"/>
    </location>
</feature>
<accession>A0A6C0BU40</accession>
<keyword evidence="1" id="KW-0472">Membrane</keyword>
<proteinExistence type="predicted"/>
<organism evidence="2">
    <name type="scientific">viral metagenome</name>
    <dbReference type="NCBI Taxonomy" id="1070528"/>
    <lineage>
        <taxon>unclassified sequences</taxon>
        <taxon>metagenomes</taxon>
        <taxon>organismal metagenomes</taxon>
    </lineage>
</organism>
<sequence>MAGHCLNIFLVVSLASFVSITLPITSTVIMDYRSISEYSPGTCNGSTIENYTVDGGFFYHGAVDVIATVNGTEYAGFIYYPPLKHWQLGFMTKESVDEWYDSLNKTATFQCFVDLRDNQHPMVSEWIELTGYCTMFTLCIFIITSWAVLLFIIYNSQERRKYIPIPNDLPPPYVENPKELTTSSV</sequence>
<name>A0A6C0BU40_9ZZZZ</name>
<protein>
    <submittedName>
        <fullName evidence="2">Uncharacterized protein</fullName>
    </submittedName>
</protein>
<evidence type="ECO:0000313" key="2">
    <source>
        <dbReference type="EMBL" id="QHS95562.1"/>
    </source>
</evidence>
<keyword evidence="1" id="KW-1133">Transmembrane helix</keyword>
<keyword evidence="1" id="KW-0812">Transmembrane</keyword>
<reference evidence="2" key="1">
    <citation type="journal article" date="2020" name="Nature">
        <title>Giant virus diversity and host interactions through global metagenomics.</title>
        <authorList>
            <person name="Schulz F."/>
            <person name="Roux S."/>
            <person name="Paez-Espino D."/>
            <person name="Jungbluth S."/>
            <person name="Walsh D.A."/>
            <person name="Denef V.J."/>
            <person name="McMahon K.D."/>
            <person name="Konstantinidis K.T."/>
            <person name="Eloe-Fadrosh E.A."/>
            <person name="Kyrpides N.C."/>
            <person name="Woyke T."/>
        </authorList>
    </citation>
    <scope>NUCLEOTIDE SEQUENCE</scope>
    <source>
        <strain evidence="2">GVMAG-M-3300018868-6</strain>
    </source>
</reference>